<organism evidence="3 4">
    <name type="scientific">Streptomyces caledonius</name>
    <dbReference type="NCBI Taxonomy" id="3134107"/>
    <lineage>
        <taxon>Bacteria</taxon>
        <taxon>Bacillati</taxon>
        <taxon>Actinomycetota</taxon>
        <taxon>Actinomycetes</taxon>
        <taxon>Kitasatosporales</taxon>
        <taxon>Streptomycetaceae</taxon>
        <taxon>Streptomyces</taxon>
    </lineage>
</organism>
<gene>
    <name evidence="3" type="ORF">WKI68_11310</name>
</gene>
<accession>A0ABU8U202</accession>
<keyword evidence="2" id="KW-0472">Membrane</keyword>
<feature type="transmembrane region" description="Helical" evidence="2">
    <location>
        <begin position="44"/>
        <end position="68"/>
    </location>
</feature>
<name>A0ABU8U202_9ACTN</name>
<keyword evidence="2" id="KW-0812">Transmembrane</keyword>
<evidence type="ECO:0000256" key="1">
    <source>
        <dbReference type="SAM" id="MobiDB-lite"/>
    </source>
</evidence>
<feature type="region of interest" description="Disordered" evidence="1">
    <location>
        <begin position="79"/>
        <end position="119"/>
    </location>
</feature>
<evidence type="ECO:0000256" key="2">
    <source>
        <dbReference type="SAM" id="Phobius"/>
    </source>
</evidence>
<keyword evidence="2" id="KW-1133">Transmembrane helix</keyword>
<feature type="compositionally biased region" description="Low complexity" evidence="1">
    <location>
        <begin position="79"/>
        <end position="94"/>
    </location>
</feature>
<keyword evidence="4" id="KW-1185">Reference proteome</keyword>
<dbReference type="EMBL" id="JBBKAM010000002">
    <property type="protein sequence ID" value="MEJ8641895.1"/>
    <property type="molecule type" value="Genomic_DNA"/>
</dbReference>
<feature type="region of interest" description="Disordered" evidence="1">
    <location>
        <begin position="1"/>
        <end position="39"/>
    </location>
</feature>
<proteinExistence type="predicted"/>
<evidence type="ECO:0000313" key="4">
    <source>
        <dbReference type="Proteomes" id="UP001382904"/>
    </source>
</evidence>
<comment type="caution">
    <text evidence="3">The sequence shown here is derived from an EMBL/GenBank/DDBJ whole genome shotgun (WGS) entry which is preliminary data.</text>
</comment>
<protein>
    <recommendedName>
        <fullName evidence="5">DUF732 domain-containing protein</fullName>
    </recommendedName>
</protein>
<dbReference type="Proteomes" id="UP001382904">
    <property type="component" value="Unassembled WGS sequence"/>
</dbReference>
<reference evidence="3 4" key="1">
    <citation type="submission" date="2024-03" db="EMBL/GenBank/DDBJ databases">
        <title>Novel Streptomyces species of biotechnological and ecological value are a feature of Machair soil.</title>
        <authorList>
            <person name="Prole J.R."/>
            <person name="Goodfellow M."/>
            <person name="Allenby N."/>
            <person name="Ward A.C."/>
        </authorList>
    </citation>
    <scope>NUCLEOTIDE SEQUENCE [LARGE SCALE GENOMIC DNA]</scope>
    <source>
        <strain evidence="3 4">MS1.HAVA.3</strain>
    </source>
</reference>
<feature type="compositionally biased region" description="Pro residues" evidence="1">
    <location>
        <begin position="1"/>
        <end position="17"/>
    </location>
</feature>
<evidence type="ECO:0008006" key="5">
    <source>
        <dbReference type="Google" id="ProtNLM"/>
    </source>
</evidence>
<feature type="compositionally biased region" description="Pro residues" evidence="1">
    <location>
        <begin position="96"/>
        <end position="116"/>
    </location>
</feature>
<sequence length="195" mass="19911">MSTPPSPDHIPPQPEQPPAYGYPQPGSLAPAPEPKKPLSTGKKIGIGVGGTLGLVLLAAVFGAVAGIVQDRAADGLNNAAAPTTTAPATPSKAPEPFAPQPTPTPVPTPTPTPTPTVDPSLKAALASALAPAIAEQQWNKMTAADQKEMCDAYETLGPNLVKAMFVSGIKPGTEGYEYKDVLGDAFIAVLAKRCI</sequence>
<evidence type="ECO:0000313" key="3">
    <source>
        <dbReference type="EMBL" id="MEJ8641895.1"/>
    </source>
</evidence>